<keyword evidence="3" id="KW-1185">Reference proteome</keyword>
<name>A0A923KYJ3_9FIRM</name>
<sequence length="325" mass="36541">MRRAELLAKAMEDVRACRQRAITLAERDKQRAYDKVPRLLVLDNLTIETGLALARLSAARAPENLLAEKRAALEAIETERAALLAENGFAADFLQPHFHCRFCQDTGSTANGLCGCVEERIRALRRQELLGVAPLSECRFDNFDLLRYPDIITPPRRTSPREVMRSNLDYCRQYADNFGADCPSVFMTGNTGLGKTHLALSIAGVVLARGFNVLYVSSQSAFGVIEKDRFDDGGETLQAMLEAELLILDDLGTEYLTPYISSCIYRLVDTRLTAHRPTIYTSNIQTQQTLNARYTEKVGSRLFGDCEILYFRGEDLRLTERRIGE</sequence>
<dbReference type="GO" id="GO:0005524">
    <property type="term" value="F:ATP binding"/>
    <property type="evidence" value="ECO:0007669"/>
    <property type="project" value="UniProtKB-KW"/>
</dbReference>
<comment type="caution">
    <text evidence="2">The sequence shown here is derived from an EMBL/GenBank/DDBJ whole genome shotgun (WGS) entry which is preliminary data.</text>
</comment>
<accession>A0A923KYJ3</accession>
<dbReference type="EMBL" id="JACONZ010000004">
    <property type="protein sequence ID" value="MBC5582099.1"/>
    <property type="molecule type" value="Genomic_DNA"/>
</dbReference>
<evidence type="ECO:0000313" key="2">
    <source>
        <dbReference type="EMBL" id="MBC5582099.1"/>
    </source>
</evidence>
<reference evidence="2" key="1">
    <citation type="submission" date="2020-08" db="EMBL/GenBank/DDBJ databases">
        <title>Genome public.</title>
        <authorList>
            <person name="Liu C."/>
            <person name="Sun Q."/>
        </authorList>
    </citation>
    <scope>NUCLEOTIDE SEQUENCE</scope>
    <source>
        <strain evidence="2">BX8</strain>
    </source>
</reference>
<dbReference type="PANTHER" id="PTHR30050:SF4">
    <property type="entry name" value="ATP-BINDING PROTEIN RV3427C IN INSERTION SEQUENCE-RELATED"/>
    <property type="match status" value="1"/>
</dbReference>
<evidence type="ECO:0000259" key="1">
    <source>
        <dbReference type="Pfam" id="PF01695"/>
    </source>
</evidence>
<dbReference type="Gene3D" id="3.40.50.300">
    <property type="entry name" value="P-loop containing nucleotide triphosphate hydrolases"/>
    <property type="match status" value="1"/>
</dbReference>
<dbReference type="Proteomes" id="UP000659630">
    <property type="component" value="Unassembled WGS sequence"/>
</dbReference>
<dbReference type="CDD" id="cd00009">
    <property type="entry name" value="AAA"/>
    <property type="match status" value="1"/>
</dbReference>
<dbReference type="GO" id="GO:0006260">
    <property type="term" value="P:DNA replication"/>
    <property type="evidence" value="ECO:0007669"/>
    <property type="project" value="TreeGrafter"/>
</dbReference>
<dbReference type="AlphaFoldDB" id="A0A923KYJ3"/>
<dbReference type="InterPro" id="IPR027417">
    <property type="entry name" value="P-loop_NTPase"/>
</dbReference>
<feature type="domain" description="IstB-like ATP-binding" evidence="1">
    <location>
        <begin position="184"/>
        <end position="322"/>
    </location>
</feature>
<dbReference type="RefSeq" id="WP_186888456.1">
    <property type="nucleotide sequence ID" value="NZ_JACONZ010000004.1"/>
</dbReference>
<dbReference type="InterPro" id="IPR002611">
    <property type="entry name" value="IstB_ATP-bd"/>
</dbReference>
<dbReference type="PANTHER" id="PTHR30050">
    <property type="entry name" value="CHROMOSOMAL REPLICATION INITIATOR PROTEIN DNAA"/>
    <property type="match status" value="1"/>
</dbReference>
<evidence type="ECO:0000313" key="3">
    <source>
        <dbReference type="Proteomes" id="UP000659630"/>
    </source>
</evidence>
<keyword evidence="2" id="KW-0547">Nucleotide-binding</keyword>
<dbReference type="SUPFAM" id="SSF52540">
    <property type="entry name" value="P-loop containing nucleoside triphosphate hydrolases"/>
    <property type="match status" value="1"/>
</dbReference>
<proteinExistence type="predicted"/>
<gene>
    <name evidence="2" type="ORF">H8S23_11330</name>
</gene>
<organism evidence="2 3">
    <name type="scientific">Anaerofilum hominis</name>
    <dbReference type="NCBI Taxonomy" id="2763016"/>
    <lineage>
        <taxon>Bacteria</taxon>
        <taxon>Bacillati</taxon>
        <taxon>Bacillota</taxon>
        <taxon>Clostridia</taxon>
        <taxon>Eubacteriales</taxon>
        <taxon>Oscillospiraceae</taxon>
        <taxon>Anaerofilum</taxon>
    </lineage>
</organism>
<dbReference type="Pfam" id="PF01695">
    <property type="entry name" value="IstB_IS21"/>
    <property type="match status" value="1"/>
</dbReference>
<dbReference type="NCBIfam" id="NF005304">
    <property type="entry name" value="PRK06835.1"/>
    <property type="match status" value="1"/>
</dbReference>
<protein>
    <submittedName>
        <fullName evidence="2">ATP-binding protein</fullName>
    </submittedName>
</protein>
<keyword evidence="2" id="KW-0067">ATP-binding</keyword>